<evidence type="ECO:0000256" key="3">
    <source>
        <dbReference type="ARBA" id="ARBA00023163"/>
    </source>
</evidence>
<dbReference type="InterPro" id="IPR036390">
    <property type="entry name" value="WH_DNA-bd_sf"/>
</dbReference>
<evidence type="ECO:0000256" key="1">
    <source>
        <dbReference type="ARBA" id="ARBA00023015"/>
    </source>
</evidence>
<comment type="caution">
    <text evidence="5">The sequence shown here is derived from an EMBL/GenBank/DDBJ whole genome shotgun (WGS) entry which is preliminary data.</text>
</comment>
<protein>
    <submittedName>
        <fullName evidence="5">MarR family protein</fullName>
    </submittedName>
</protein>
<dbReference type="Proteomes" id="UP000295146">
    <property type="component" value="Unassembled WGS sequence"/>
</dbReference>
<dbReference type="EMBL" id="SODP01000003">
    <property type="protein sequence ID" value="TDW66841.1"/>
    <property type="molecule type" value="Genomic_DNA"/>
</dbReference>
<dbReference type="PANTHER" id="PTHR38465:SF2">
    <property type="entry name" value="HTH-TYPE TRANSCRIPTIONAL REGULATOR MMPR5"/>
    <property type="match status" value="1"/>
</dbReference>
<reference evidence="5 6" key="1">
    <citation type="submission" date="2019-03" db="EMBL/GenBank/DDBJ databases">
        <title>Genomic Encyclopedia of Type Strains, Phase III (KMG-III): the genomes of soil and plant-associated and newly described type strains.</title>
        <authorList>
            <person name="Whitman W."/>
        </authorList>
    </citation>
    <scope>NUCLEOTIDE SEQUENCE [LARGE SCALE GENOMIC DNA]</scope>
    <source>
        <strain evidence="5 6">VKM Ac-2573</strain>
    </source>
</reference>
<dbReference type="AlphaFoldDB" id="A0A4R8BY70"/>
<evidence type="ECO:0000259" key="4">
    <source>
        <dbReference type="Pfam" id="PF12802"/>
    </source>
</evidence>
<keyword evidence="2" id="KW-0238">DNA-binding</keyword>
<keyword evidence="1" id="KW-0805">Transcription regulation</keyword>
<gene>
    <name evidence="5" type="ORF">EV653_6873</name>
</gene>
<dbReference type="RefSeq" id="WP_202871943.1">
    <property type="nucleotide sequence ID" value="NZ_SODP01000003.1"/>
</dbReference>
<dbReference type="GO" id="GO:0003700">
    <property type="term" value="F:DNA-binding transcription factor activity"/>
    <property type="evidence" value="ECO:0007669"/>
    <property type="project" value="InterPro"/>
</dbReference>
<dbReference type="Gene3D" id="1.10.10.10">
    <property type="entry name" value="Winged helix-like DNA-binding domain superfamily/Winged helix DNA-binding domain"/>
    <property type="match status" value="1"/>
</dbReference>
<dbReference type="Pfam" id="PF12802">
    <property type="entry name" value="MarR_2"/>
    <property type="match status" value="1"/>
</dbReference>
<proteinExistence type="predicted"/>
<dbReference type="InterPro" id="IPR036388">
    <property type="entry name" value="WH-like_DNA-bd_sf"/>
</dbReference>
<keyword evidence="6" id="KW-1185">Reference proteome</keyword>
<evidence type="ECO:0000313" key="6">
    <source>
        <dbReference type="Proteomes" id="UP000295146"/>
    </source>
</evidence>
<accession>A0A4R8BY70</accession>
<evidence type="ECO:0000313" key="5">
    <source>
        <dbReference type="EMBL" id="TDW66841.1"/>
    </source>
</evidence>
<name>A0A4R8BY70_9ACTN</name>
<dbReference type="InterPro" id="IPR000835">
    <property type="entry name" value="HTH_MarR-typ"/>
</dbReference>
<organism evidence="5 6">
    <name type="scientific">Kribbella pratensis</name>
    <dbReference type="NCBI Taxonomy" id="2512112"/>
    <lineage>
        <taxon>Bacteria</taxon>
        <taxon>Bacillati</taxon>
        <taxon>Actinomycetota</taxon>
        <taxon>Actinomycetes</taxon>
        <taxon>Propionibacteriales</taxon>
        <taxon>Kribbellaceae</taxon>
        <taxon>Kribbella</taxon>
    </lineage>
</organism>
<evidence type="ECO:0000256" key="2">
    <source>
        <dbReference type="ARBA" id="ARBA00023125"/>
    </source>
</evidence>
<dbReference type="SUPFAM" id="SSF46785">
    <property type="entry name" value="Winged helix' DNA-binding domain"/>
    <property type="match status" value="1"/>
</dbReference>
<dbReference type="PANTHER" id="PTHR38465">
    <property type="entry name" value="HTH-TYPE TRANSCRIPTIONAL REGULATOR MJ1563-RELATED"/>
    <property type="match status" value="1"/>
</dbReference>
<keyword evidence="3" id="KW-0804">Transcription</keyword>
<sequence length="170" mass="19031">MSADRDDDAVKRYTEQFGNLLAETGWPRMAARVFAAILSSVSGRMTAAELSDQLQASPAAVSGAVNYLLQLRLATREREPGTRRDVYVVQDDAWYQTMMSEDASLARWSESLRKVLDAAGEGSDAHRRIRISLGFIDFIGEEVKGLSERWIKRKAELDAEIDADYNSPDR</sequence>
<dbReference type="InterPro" id="IPR052362">
    <property type="entry name" value="HTH-GbsR_regulator"/>
</dbReference>
<feature type="domain" description="HTH marR-type" evidence="4">
    <location>
        <begin position="27"/>
        <end position="84"/>
    </location>
</feature>
<dbReference type="GO" id="GO:0003677">
    <property type="term" value="F:DNA binding"/>
    <property type="evidence" value="ECO:0007669"/>
    <property type="project" value="UniProtKB-KW"/>
</dbReference>